<dbReference type="InterPro" id="IPR008869">
    <property type="entry name" value="MlaC/ttg2D"/>
</dbReference>
<dbReference type="Pfam" id="PF05494">
    <property type="entry name" value="MlaC"/>
    <property type="match status" value="1"/>
</dbReference>
<name>A0A078LWT6_9PSED</name>
<feature type="chain" id="PRO_5001741400" evidence="1">
    <location>
        <begin position="27"/>
        <end position="220"/>
    </location>
</feature>
<keyword evidence="1" id="KW-0732">Signal</keyword>
<dbReference type="InterPro" id="IPR042245">
    <property type="entry name" value="Tgt2/MlaC_sf"/>
</dbReference>
<organism evidence="2 3">
    <name type="scientific">Pseudomonas saudiphocaensis</name>
    <dbReference type="NCBI Taxonomy" id="1499686"/>
    <lineage>
        <taxon>Bacteria</taxon>
        <taxon>Pseudomonadati</taxon>
        <taxon>Pseudomonadota</taxon>
        <taxon>Gammaproteobacteria</taxon>
        <taxon>Pseudomonadales</taxon>
        <taxon>Pseudomonadaceae</taxon>
        <taxon>Pseudomonas</taxon>
    </lineage>
</organism>
<reference evidence="2 3" key="1">
    <citation type="submission" date="2014-07" db="EMBL/GenBank/DDBJ databases">
        <authorList>
            <person name="Urmite Genomes Urmite Genomes"/>
        </authorList>
    </citation>
    <scope>NUCLEOTIDE SEQUENCE [LARGE SCALE GENOMIC DNA]</scope>
    <source>
        <strain evidence="2 3">20_BN</strain>
    </source>
</reference>
<dbReference type="STRING" id="1499686.BN1079_01642"/>
<sequence>MRSLNMMKALRRGLLVLLALPMLALAAPSAHEVIQKTTDELLADLKANKEQYRQDPNAFYTSLNEILGPVVDAEGISRSIMTVKYSRTASAEQMNRFQENFKRSLMQFYGNALLEYNNQQIRVLPASGRQDPERTSVGMEVTGRQGEIYPVSYTMVNQGGEWLVRNVIINGINIGKLFRDQFADAMQRNGGDLDKTIDGWGEVVARARDTEAGQQAAGDD</sequence>
<dbReference type="EMBL" id="CCSF01000001">
    <property type="protein sequence ID" value="CDZ94326.1"/>
    <property type="molecule type" value="Genomic_DNA"/>
</dbReference>
<protein>
    <submittedName>
        <fullName evidence="2">Toluene-tolerance protein</fullName>
    </submittedName>
</protein>
<dbReference type="PANTHER" id="PTHR36573:SF1">
    <property type="entry name" value="INTERMEMBRANE PHOSPHOLIPID TRANSPORT SYSTEM BINDING PROTEIN MLAC"/>
    <property type="match status" value="1"/>
</dbReference>
<feature type="signal peptide" evidence="1">
    <location>
        <begin position="1"/>
        <end position="26"/>
    </location>
</feature>
<evidence type="ECO:0000313" key="3">
    <source>
        <dbReference type="Proteomes" id="UP000053902"/>
    </source>
</evidence>
<evidence type="ECO:0000256" key="1">
    <source>
        <dbReference type="SAM" id="SignalP"/>
    </source>
</evidence>
<accession>A0A078LWT6</accession>
<dbReference type="PANTHER" id="PTHR36573">
    <property type="entry name" value="INTERMEMBRANE PHOSPHOLIPID TRANSPORT SYSTEM BINDING PROTEIN MLAC"/>
    <property type="match status" value="1"/>
</dbReference>
<dbReference type="HOGENOM" id="CLU_094502_0_0_6"/>
<dbReference type="AlphaFoldDB" id="A0A078LWT6"/>
<keyword evidence="3" id="KW-1185">Reference proteome</keyword>
<proteinExistence type="predicted"/>
<dbReference type="Gene3D" id="3.10.450.710">
    <property type="entry name" value="Tgt2/MlaC"/>
    <property type="match status" value="1"/>
</dbReference>
<evidence type="ECO:0000313" key="2">
    <source>
        <dbReference type="EMBL" id="CDZ94326.1"/>
    </source>
</evidence>
<dbReference type="PIRSF" id="PIRSF004649">
    <property type="entry name" value="MlaC"/>
    <property type="match status" value="1"/>
</dbReference>
<dbReference type="Proteomes" id="UP000053902">
    <property type="component" value="Unassembled WGS sequence"/>
</dbReference>
<gene>
    <name evidence="2" type="primary">ttg2D</name>
    <name evidence="2" type="ORF">BN1079_01642</name>
</gene>
<dbReference type="eggNOG" id="COG2854">
    <property type="taxonomic scope" value="Bacteria"/>
</dbReference>